<sequence length="264" mass="27604">MALHAIGCGLRTQVVSTGVALTLLLTGCGGKENPGGTPDGGTTLPPGDSAPKLSADLTGEFAAGNFRLIIYFEPKSQENEPSQAVLGDGDINVIALRGTTNIPLTRAEVLADGVPVPMVPAHDGHESDFASDVPLASTYEFNIEAGAGNSVNRLVLKPRDVMAPHAITAPATAAVGKDFTVTWSPSGPRYVAARVSMFRQEYESKNLSDSGSHTIPGASITRPTETFMETLMIERESVLGIAGLGGGSGIDYTYQSYLRFPVTP</sequence>
<feature type="region of interest" description="Disordered" evidence="1">
    <location>
        <begin position="31"/>
        <end position="52"/>
    </location>
</feature>
<keyword evidence="3" id="KW-1185">Reference proteome</keyword>
<comment type="caution">
    <text evidence="2">The sequence shown here is derived from an EMBL/GenBank/DDBJ whole genome shotgun (WGS) entry which is preliminary data.</text>
</comment>
<name>A0ABT4AP21_9BACT</name>
<organism evidence="2 3">
    <name type="scientific">Archangium lansingense</name>
    <dbReference type="NCBI Taxonomy" id="2995310"/>
    <lineage>
        <taxon>Bacteria</taxon>
        <taxon>Pseudomonadati</taxon>
        <taxon>Myxococcota</taxon>
        <taxon>Myxococcia</taxon>
        <taxon>Myxococcales</taxon>
        <taxon>Cystobacterineae</taxon>
        <taxon>Archangiaceae</taxon>
        <taxon>Archangium</taxon>
    </lineage>
</organism>
<protein>
    <recommendedName>
        <fullName evidence="4">Lipoprotein</fullName>
    </recommendedName>
</protein>
<dbReference type="EMBL" id="JAPNKA010000001">
    <property type="protein sequence ID" value="MCY1083428.1"/>
    <property type="molecule type" value="Genomic_DNA"/>
</dbReference>
<accession>A0ABT4AP21</accession>
<evidence type="ECO:0008006" key="4">
    <source>
        <dbReference type="Google" id="ProtNLM"/>
    </source>
</evidence>
<dbReference type="RefSeq" id="WP_267541957.1">
    <property type="nucleotide sequence ID" value="NZ_JAPNKA010000001.1"/>
</dbReference>
<evidence type="ECO:0000313" key="2">
    <source>
        <dbReference type="EMBL" id="MCY1083428.1"/>
    </source>
</evidence>
<proteinExistence type="predicted"/>
<evidence type="ECO:0000256" key="1">
    <source>
        <dbReference type="SAM" id="MobiDB-lite"/>
    </source>
</evidence>
<reference evidence="2 3" key="1">
    <citation type="submission" date="2022-11" db="EMBL/GenBank/DDBJ databases">
        <title>Minimal conservation of predation-associated metabolite biosynthetic gene clusters underscores biosynthetic potential of Myxococcota including descriptions for ten novel species: Archangium lansinium sp. nov., Myxococcus landrumus sp. nov., Nannocystis bai.</title>
        <authorList>
            <person name="Ahearne A."/>
            <person name="Stevens C."/>
            <person name="Phillips K."/>
        </authorList>
    </citation>
    <scope>NUCLEOTIDE SEQUENCE [LARGE SCALE GENOMIC DNA]</scope>
    <source>
        <strain evidence="2 3">MIWBW</strain>
    </source>
</reference>
<gene>
    <name evidence="2" type="ORF">OV287_54225</name>
</gene>
<dbReference type="Proteomes" id="UP001207654">
    <property type="component" value="Unassembled WGS sequence"/>
</dbReference>
<evidence type="ECO:0000313" key="3">
    <source>
        <dbReference type="Proteomes" id="UP001207654"/>
    </source>
</evidence>